<organism evidence="3 4">
    <name type="scientific">Paenibacillus eucommiae</name>
    <dbReference type="NCBI Taxonomy" id="1355755"/>
    <lineage>
        <taxon>Bacteria</taxon>
        <taxon>Bacillati</taxon>
        <taxon>Bacillota</taxon>
        <taxon>Bacilli</taxon>
        <taxon>Bacillales</taxon>
        <taxon>Paenibacillaceae</taxon>
        <taxon>Paenibacillus</taxon>
    </lineage>
</organism>
<dbReference type="EMBL" id="JAGGLB010000035">
    <property type="protein sequence ID" value="MBP1995501.1"/>
    <property type="molecule type" value="Genomic_DNA"/>
</dbReference>
<accession>A0ABS4J8V3</accession>
<keyword evidence="2" id="KW-0732">Signal</keyword>
<keyword evidence="4" id="KW-1185">Reference proteome</keyword>
<feature type="compositionally biased region" description="Polar residues" evidence="1">
    <location>
        <begin position="25"/>
        <end position="34"/>
    </location>
</feature>
<sequence length="206" mass="23077">MKGSFKVWMIVVLMLLLLSGCASQASDSTGSAPTAQPDESPGMESEMQNRRPELQNGQERQMVMLFQAILQMDKQEGLSIDKTQAEQMLPLIRKSKEEGQMTAENETQVMALFTPGQTEFYTKLEEDMKSRRNDVSRRNSQDLTPEEREKMIEEFKAERGGSPEGEPLGKKDFGQGNGPANARGTGQSMEQQVIDLLEAKLKEVKE</sequence>
<dbReference type="Proteomes" id="UP001519287">
    <property type="component" value="Unassembled WGS sequence"/>
</dbReference>
<evidence type="ECO:0000313" key="4">
    <source>
        <dbReference type="Proteomes" id="UP001519287"/>
    </source>
</evidence>
<proteinExistence type="predicted"/>
<feature type="region of interest" description="Disordered" evidence="1">
    <location>
        <begin position="25"/>
        <end position="51"/>
    </location>
</feature>
<feature type="chain" id="PRO_5045486496" description="Lipoprotein" evidence="2">
    <location>
        <begin position="25"/>
        <end position="206"/>
    </location>
</feature>
<feature type="region of interest" description="Disordered" evidence="1">
    <location>
        <begin position="127"/>
        <end position="191"/>
    </location>
</feature>
<name>A0ABS4J8V3_9BACL</name>
<evidence type="ECO:0008006" key="5">
    <source>
        <dbReference type="Google" id="ProtNLM"/>
    </source>
</evidence>
<feature type="compositionally biased region" description="Basic and acidic residues" evidence="1">
    <location>
        <begin position="127"/>
        <end position="173"/>
    </location>
</feature>
<protein>
    <recommendedName>
        <fullName evidence="5">Lipoprotein</fullName>
    </recommendedName>
</protein>
<comment type="caution">
    <text evidence="3">The sequence shown here is derived from an EMBL/GenBank/DDBJ whole genome shotgun (WGS) entry which is preliminary data.</text>
</comment>
<reference evidence="3 4" key="1">
    <citation type="submission" date="2021-03" db="EMBL/GenBank/DDBJ databases">
        <title>Genomic Encyclopedia of Type Strains, Phase IV (KMG-IV): sequencing the most valuable type-strain genomes for metagenomic binning, comparative biology and taxonomic classification.</title>
        <authorList>
            <person name="Goeker M."/>
        </authorList>
    </citation>
    <scope>NUCLEOTIDE SEQUENCE [LARGE SCALE GENOMIC DNA]</scope>
    <source>
        <strain evidence="3 4">DSM 26048</strain>
    </source>
</reference>
<feature type="signal peptide" evidence="2">
    <location>
        <begin position="1"/>
        <end position="24"/>
    </location>
</feature>
<dbReference type="RefSeq" id="WP_209977298.1">
    <property type="nucleotide sequence ID" value="NZ_JAGGLB010000035.1"/>
</dbReference>
<evidence type="ECO:0000313" key="3">
    <source>
        <dbReference type="EMBL" id="MBP1995501.1"/>
    </source>
</evidence>
<gene>
    <name evidence="3" type="ORF">J2Z66_007143</name>
</gene>
<dbReference type="PROSITE" id="PS51257">
    <property type="entry name" value="PROKAR_LIPOPROTEIN"/>
    <property type="match status" value="1"/>
</dbReference>
<evidence type="ECO:0000256" key="2">
    <source>
        <dbReference type="SAM" id="SignalP"/>
    </source>
</evidence>
<evidence type="ECO:0000256" key="1">
    <source>
        <dbReference type="SAM" id="MobiDB-lite"/>
    </source>
</evidence>